<dbReference type="EMBL" id="WIGO01000253">
    <property type="protein sequence ID" value="KAF6821841.1"/>
    <property type="molecule type" value="Genomic_DNA"/>
</dbReference>
<keyword evidence="2" id="KW-0812">Transmembrane</keyword>
<keyword evidence="2" id="KW-0472">Membrane</keyword>
<evidence type="ECO:0000256" key="2">
    <source>
        <dbReference type="SAM" id="Phobius"/>
    </source>
</evidence>
<evidence type="ECO:0000256" key="1">
    <source>
        <dbReference type="SAM" id="MobiDB-lite"/>
    </source>
</evidence>
<name>A0A8H6JZU0_9PEZI</name>
<keyword evidence="4" id="KW-1185">Reference proteome</keyword>
<reference evidence="3" key="1">
    <citation type="journal article" date="2020" name="Phytopathology">
        <title>Genome Sequence Resources of Colletotrichum truncatum, C. plurivorum, C. musicola, and C. sojae: Four Species Pathogenic to Soybean (Glycine max).</title>
        <authorList>
            <person name="Rogerio F."/>
            <person name="Boufleur T.R."/>
            <person name="Ciampi-Guillardi M."/>
            <person name="Sukno S.A."/>
            <person name="Thon M.R."/>
            <person name="Massola Junior N.S."/>
            <person name="Baroncelli R."/>
        </authorList>
    </citation>
    <scope>NUCLEOTIDE SEQUENCE</scope>
    <source>
        <strain evidence="3">LFN00145</strain>
    </source>
</reference>
<protein>
    <submittedName>
        <fullName evidence="3">Uncharacterized protein</fullName>
    </submittedName>
</protein>
<feature type="transmembrane region" description="Helical" evidence="2">
    <location>
        <begin position="263"/>
        <end position="287"/>
    </location>
</feature>
<evidence type="ECO:0000313" key="3">
    <source>
        <dbReference type="EMBL" id="KAF6821841.1"/>
    </source>
</evidence>
<sequence length="362" mass="38917">SAEQGVHSRIAAHTYNGSLLARERQSLRPGKQKMGSTTYETLYQTLTLTNGVNEDNIVYAFPPQNTPFTPPSGECSVYPRAIRCLGKLENVDASAECLGDQYVYETTVSLPTQCFPESYNEIWRPLGTKFVHLPSLAYPGTACISGWTTDCTKTMTLTGGKTFVQTWCCPPGGWTCLSVPKGETPYRDCVSLLSTPTEIWVNNLATTSGKESTLYSSWRKVSISSIPGGTPLRISHPVFPLYGRDPNAGNETAAGETGLAGGAVAGVAVGAVVAVLALVGIAVFVCLRKRKQRRAALAAQSEATTAERDPYYKRAGYDTKQELPGHGSETRELHNLSASPVELSSQTRLAEVEGSRPAELAS</sequence>
<organism evidence="3 4">
    <name type="scientific">Colletotrichum plurivorum</name>
    <dbReference type="NCBI Taxonomy" id="2175906"/>
    <lineage>
        <taxon>Eukaryota</taxon>
        <taxon>Fungi</taxon>
        <taxon>Dikarya</taxon>
        <taxon>Ascomycota</taxon>
        <taxon>Pezizomycotina</taxon>
        <taxon>Sordariomycetes</taxon>
        <taxon>Hypocreomycetidae</taxon>
        <taxon>Glomerellales</taxon>
        <taxon>Glomerellaceae</taxon>
        <taxon>Colletotrichum</taxon>
        <taxon>Colletotrichum orchidearum species complex</taxon>
    </lineage>
</organism>
<feature type="region of interest" description="Disordered" evidence="1">
    <location>
        <begin position="310"/>
        <end position="362"/>
    </location>
</feature>
<evidence type="ECO:0000313" key="4">
    <source>
        <dbReference type="Proteomes" id="UP000654918"/>
    </source>
</evidence>
<dbReference type="Proteomes" id="UP000654918">
    <property type="component" value="Unassembled WGS sequence"/>
</dbReference>
<gene>
    <name evidence="3" type="ORF">CPLU01_12354</name>
</gene>
<feature type="compositionally biased region" description="Polar residues" evidence="1">
    <location>
        <begin position="336"/>
        <end position="348"/>
    </location>
</feature>
<proteinExistence type="predicted"/>
<dbReference type="AlphaFoldDB" id="A0A8H6JZU0"/>
<keyword evidence="2" id="KW-1133">Transmembrane helix</keyword>
<comment type="caution">
    <text evidence="3">The sequence shown here is derived from an EMBL/GenBank/DDBJ whole genome shotgun (WGS) entry which is preliminary data.</text>
</comment>
<accession>A0A8H6JZU0</accession>
<feature type="compositionally biased region" description="Basic and acidic residues" evidence="1">
    <location>
        <begin position="310"/>
        <end position="334"/>
    </location>
</feature>
<feature type="non-terminal residue" evidence="3">
    <location>
        <position position="362"/>
    </location>
</feature>